<evidence type="ECO:0000256" key="1">
    <source>
        <dbReference type="ARBA" id="ARBA00010641"/>
    </source>
</evidence>
<dbReference type="PROSITE" id="PS01063">
    <property type="entry name" value="SIGMA70_ECF"/>
    <property type="match status" value="1"/>
</dbReference>
<dbReference type="PANTHER" id="PTHR43133:SF62">
    <property type="entry name" value="RNA POLYMERASE SIGMA FACTOR SIGZ"/>
    <property type="match status" value="1"/>
</dbReference>
<evidence type="ECO:0000259" key="7">
    <source>
        <dbReference type="Pfam" id="PF04542"/>
    </source>
</evidence>
<name>A0A368Y9K0_9BACI</name>
<dbReference type="Pfam" id="PF08281">
    <property type="entry name" value="Sigma70_r4_2"/>
    <property type="match status" value="1"/>
</dbReference>
<dbReference type="InterPro" id="IPR007627">
    <property type="entry name" value="RNA_pol_sigma70_r2"/>
</dbReference>
<keyword evidence="2 6" id="KW-0805">Transcription regulation</keyword>
<dbReference type="GO" id="GO:0016987">
    <property type="term" value="F:sigma factor activity"/>
    <property type="evidence" value="ECO:0007669"/>
    <property type="project" value="UniProtKB-KW"/>
</dbReference>
<accession>A0A368Y9K0</accession>
<evidence type="ECO:0000256" key="2">
    <source>
        <dbReference type="ARBA" id="ARBA00023015"/>
    </source>
</evidence>
<organism evidence="9 10">
    <name type="scientific">Saliterribacillus persicus</name>
    <dbReference type="NCBI Taxonomy" id="930114"/>
    <lineage>
        <taxon>Bacteria</taxon>
        <taxon>Bacillati</taxon>
        <taxon>Bacillota</taxon>
        <taxon>Bacilli</taxon>
        <taxon>Bacillales</taxon>
        <taxon>Bacillaceae</taxon>
        <taxon>Saliterribacillus</taxon>
    </lineage>
</organism>
<keyword evidence="5 6" id="KW-0804">Transcription</keyword>
<dbReference type="InterPro" id="IPR013249">
    <property type="entry name" value="RNA_pol_sigma70_r4_t2"/>
</dbReference>
<evidence type="ECO:0000256" key="4">
    <source>
        <dbReference type="ARBA" id="ARBA00023125"/>
    </source>
</evidence>
<dbReference type="GO" id="GO:0006352">
    <property type="term" value="P:DNA-templated transcription initiation"/>
    <property type="evidence" value="ECO:0007669"/>
    <property type="project" value="InterPro"/>
</dbReference>
<dbReference type="InterPro" id="IPR014284">
    <property type="entry name" value="RNA_pol_sigma-70_dom"/>
</dbReference>
<dbReference type="Gene3D" id="1.10.10.10">
    <property type="entry name" value="Winged helix-like DNA-binding domain superfamily/Winged helix DNA-binding domain"/>
    <property type="match status" value="1"/>
</dbReference>
<dbReference type="Gene3D" id="1.10.1740.10">
    <property type="match status" value="1"/>
</dbReference>
<evidence type="ECO:0000313" key="9">
    <source>
        <dbReference type="EMBL" id="RCW76882.1"/>
    </source>
</evidence>
<dbReference type="Pfam" id="PF04542">
    <property type="entry name" value="Sigma70_r2"/>
    <property type="match status" value="1"/>
</dbReference>
<feature type="domain" description="RNA polymerase sigma-70 region 2" evidence="7">
    <location>
        <begin position="23"/>
        <end position="90"/>
    </location>
</feature>
<evidence type="ECO:0000259" key="8">
    <source>
        <dbReference type="Pfam" id="PF08281"/>
    </source>
</evidence>
<dbReference type="AlphaFoldDB" id="A0A368Y9K0"/>
<feature type="domain" description="RNA polymerase sigma factor 70 region 4 type 2" evidence="8">
    <location>
        <begin position="125"/>
        <end position="172"/>
    </location>
</feature>
<protein>
    <recommendedName>
        <fullName evidence="6">RNA polymerase sigma factor</fullName>
    </recommendedName>
</protein>
<keyword evidence="3 6" id="KW-0731">Sigma factor</keyword>
<keyword evidence="10" id="KW-1185">Reference proteome</keyword>
<dbReference type="SUPFAM" id="SSF88659">
    <property type="entry name" value="Sigma3 and sigma4 domains of RNA polymerase sigma factors"/>
    <property type="match status" value="1"/>
</dbReference>
<proteinExistence type="inferred from homology"/>
<evidence type="ECO:0000256" key="6">
    <source>
        <dbReference type="RuleBase" id="RU000716"/>
    </source>
</evidence>
<dbReference type="PANTHER" id="PTHR43133">
    <property type="entry name" value="RNA POLYMERASE ECF-TYPE SIGMA FACTO"/>
    <property type="match status" value="1"/>
</dbReference>
<reference evidence="9 10" key="1">
    <citation type="submission" date="2018-07" db="EMBL/GenBank/DDBJ databases">
        <title>Genomic Encyclopedia of Type Strains, Phase IV (KMG-IV): sequencing the most valuable type-strain genomes for metagenomic binning, comparative biology and taxonomic classification.</title>
        <authorList>
            <person name="Goeker M."/>
        </authorList>
    </citation>
    <scope>NUCLEOTIDE SEQUENCE [LARGE SCALE GENOMIC DNA]</scope>
    <source>
        <strain evidence="9 10">DSM 27696</strain>
    </source>
</reference>
<dbReference type="InterPro" id="IPR000838">
    <property type="entry name" value="RNA_pol_sigma70_ECF_CS"/>
</dbReference>
<dbReference type="GO" id="GO:0006950">
    <property type="term" value="P:response to stress"/>
    <property type="evidence" value="ECO:0007669"/>
    <property type="project" value="UniProtKB-ARBA"/>
</dbReference>
<evidence type="ECO:0000256" key="5">
    <source>
        <dbReference type="ARBA" id="ARBA00023163"/>
    </source>
</evidence>
<evidence type="ECO:0000256" key="3">
    <source>
        <dbReference type="ARBA" id="ARBA00023082"/>
    </source>
</evidence>
<dbReference type="InterPro" id="IPR013325">
    <property type="entry name" value="RNA_pol_sigma_r2"/>
</dbReference>
<comment type="similarity">
    <text evidence="1 6">Belongs to the sigma-70 factor family. ECF subfamily.</text>
</comment>
<dbReference type="InterPro" id="IPR036388">
    <property type="entry name" value="WH-like_DNA-bd_sf"/>
</dbReference>
<keyword evidence="4 6" id="KW-0238">DNA-binding</keyword>
<dbReference type="InterPro" id="IPR039425">
    <property type="entry name" value="RNA_pol_sigma-70-like"/>
</dbReference>
<sequence length="191" mass="22484">MSSHDLELYSQIQAGDQRALEQLYDRYEKLVYSFAYRMVKQEALAEEIVQEVFMKIWTKKGVYQEKKGKLSSWILTITRNTSIDIIRKNKITTHTFEEWDSLKSDQTETEDIVLWKEKKEKLKIAVRELSEDQQQIVQLFYFKGFSQQKIANTCSIPLGTVKGRIRLALKHLKETMKNIDERGVNDETRGV</sequence>
<dbReference type="SUPFAM" id="SSF88946">
    <property type="entry name" value="Sigma2 domain of RNA polymerase sigma factors"/>
    <property type="match status" value="1"/>
</dbReference>
<dbReference type="Proteomes" id="UP000252585">
    <property type="component" value="Unassembled WGS sequence"/>
</dbReference>
<dbReference type="RefSeq" id="WP_114351649.1">
    <property type="nucleotide sequence ID" value="NZ_QPJJ01000002.1"/>
</dbReference>
<dbReference type="NCBIfam" id="TIGR02937">
    <property type="entry name" value="sigma70-ECF"/>
    <property type="match status" value="1"/>
</dbReference>
<dbReference type="GO" id="GO:0003677">
    <property type="term" value="F:DNA binding"/>
    <property type="evidence" value="ECO:0007669"/>
    <property type="project" value="UniProtKB-KW"/>
</dbReference>
<dbReference type="OrthoDB" id="9784272at2"/>
<gene>
    <name evidence="9" type="ORF">DFR57_102157</name>
</gene>
<comment type="caution">
    <text evidence="9">The sequence shown here is derived from an EMBL/GenBank/DDBJ whole genome shotgun (WGS) entry which is preliminary data.</text>
</comment>
<evidence type="ECO:0000313" key="10">
    <source>
        <dbReference type="Proteomes" id="UP000252585"/>
    </source>
</evidence>
<dbReference type="EMBL" id="QPJJ01000002">
    <property type="protein sequence ID" value="RCW76882.1"/>
    <property type="molecule type" value="Genomic_DNA"/>
</dbReference>
<dbReference type="InterPro" id="IPR013324">
    <property type="entry name" value="RNA_pol_sigma_r3/r4-like"/>
</dbReference>